<reference evidence="3" key="1">
    <citation type="submission" date="2022-06" db="EMBL/GenBank/DDBJ databases">
        <title>Diverse halophilic archaea isolated from saline environments.</title>
        <authorList>
            <person name="Cui H.-L."/>
        </authorList>
    </citation>
    <scope>NUCLEOTIDE SEQUENCE</scope>
    <source>
        <strain evidence="3">WLHS1</strain>
    </source>
</reference>
<dbReference type="EMBL" id="CP100355">
    <property type="protein sequence ID" value="UTF54662.1"/>
    <property type="molecule type" value="Genomic_DNA"/>
</dbReference>
<feature type="transmembrane region" description="Helical" evidence="2">
    <location>
        <begin position="566"/>
        <end position="586"/>
    </location>
</feature>
<keyword evidence="2" id="KW-0812">Transmembrane</keyword>
<name>A0A9E7NAD9_9EURY</name>
<dbReference type="InterPro" id="IPR047792">
    <property type="entry name" value="Hvo_1808-like"/>
</dbReference>
<dbReference type="NCBIfam" id="NF038145">
    <property type="entry name" value="Hvo_1808_fam"/>
    <property type="match status" value="1"/>
</dbReference>
<evidence type="ECO:0000256" key="2">
    <source>
        <dbReference type="SAM" id="Phobius"/>
    </source>
</evidence>
<protein>
    <submittedName>
        <fullName evidence="3">Hvo_1808 family surface protein</fullName>
    </submittedName>
</protein>
<accession>A0A9E7NAD9</accession>
<keyword evidence="2" id="KW-0472">Membrane</keyword>
<evidence type="ECO:0000256" key="1">
    <source>
        <dbReference type="SAM" id="MobiDB-lite"/>
    </source>
</evidence>
<dbReference type="KEGG" id="sawl:NGM29_05145"/>
<organism evidence="3 4">
    <name type="scientific">Natronosalvus rutilus</name>
    <dbReference type="NCBI Taxonomy" id="2953753"/>
    <lineage>
        <taxon>Archaea</taxon>
        <taxon>Methanobacteriati</taxon>
        <taxon>Methanobacteriota</taxon>
        <taxon>Stenosarchaea group</taxon>
        <taxon>Halobacteria</taxon>
        <taxon>Halobacteriales</taxon>
        <taxon>Natrialbaceae</taxon>
        <taxon>Natronosalvus</taxon>
    </lineage>
</organism>
<proteinExistence type="predicted"/>
<evidence type="ECO:0000313" key="4">
    <source>
        <dbReference type="Proteomes" id="UP001056855"/>
    </source>
</evidence>
<dbReference type="GeneID" id="73289409"/>
<keyword evidence="2" id="KW-1133">Transmembrane helix</keyword>
<keyword evidence="4" id="KW-1185">Reference proteome</keyword>
<evidence type="ECO:0000313" key="3">
    <source>
        <dbReference type="EMBL" id="UTF54662.1"/>
    </source>
</evidence>
<sequence length="592" mass="64150">MGIGNTRVTVVAAFVALIVLSGTVAGVPGAVAPVADANGAGGTTLEGQTASALGTAQDDGDIVQACAADPPEDFDAPADGNETIGWFDGYWYNQPLEVDASDGLTQAELEKVSARTAARIEALRCLSFETLPPVEIVDRETFAEESAGQYEDVDQRTRQFDNAQFETLLLIGSDDDAVDVRQADRSTTVGGYYDYVNDEIVVISENSDQLQLDEAILAHELGHALQDQHFPLEEYVRNTTDRDNAILGVIEGDTHRMEQQYLAYCENDQWNEPCILDDGSGGEEGDQSQAPPNWGLYFMQFQPYSDGPSFVQSVYDEGGWDAVNALYDDMPDSAVEVIYPKRYGEFDANDLEVSDRSSDDWERLTFEEGPDYNVIGQAGLSAMFMDPAYDGTPVVPPESFLNLEASGEVNTTDPLNYDLEPTNGWQGDKLYAYENGEGETATVWALEWENATEAATFVETYERLIEVRGGERVDGTAHTYAFDDGSEFDMALTIYPEDDQLLIVTAPTVDDLTAVHGDVEVLEDGESPLVDGDDSETGDSNDSNGSESDADGDDSSDDESTDDDSIPGFGIGAAVSALLVSLAGLARVRRNR</sequence>
<feature type="compositionally biased region" description="Acidic residues" evidence="1">
    <location>
        <begin position="521"/>
        <end position="539"/>
    </location>
</feature>
<dbReference type="RefSeq" id="WP_254159370.1">
    <property type="nucleotide sequence ID" value="NZ_CP100355.1"/>
</dbReference>
<dbReference type="AlphaFoldDB" id="A0A9E7NAD9"/>
<dbReference type="Proteomes" id="UP001056855">
    <property type="component" value="Chromosome"/>
</dbReference>
<feature type="compositionally biased region" description="Acidic residues" evidence="1">
    <location>
        <begin position="548"/>
        <end position="565"/>
    </location>
</feature>
<feature type="region of interest" description="Disordered" evidence="1">
    <location>
        <begin position="521"/>
        <end position="568"/>
    </location>
</feature>
<gene>
    <name evidence="3" type="ORF">NGM29_05145</name>
</gene>